<comment type="caution">
    <text evidence="2">The sequence shown here is derived from an EMBL/GenBank/DDBJ whole genome shotgun (WGS) entry which is preliminary data.</text>
</comment>
<accession>A0AAN7X322</accession>
<organism evidence="2 3">
    <name type="scientific">Eleginops maclovinus</name>
    <name type="common">Patagonian blennie</name>
    <name type="synonym">Eleginus maclovinus</name>
    <dbReference type="NCBI Taxonomy" id="56733"/>
    <lineage>
        <taxon>Eukaryota</taxon>
        <taxon>Metazoa</taxon>
        <taxon>Chordata</taxon>
        <taxon>Craniata</taxon>
        <taxon>Vertebrata</taxon>
        <taxon>Euteleostomi</taxon>
        <taxon>Actinopterygii</taxon>
        <taxon>Neopterygii</taxon>
        <taxon>Teleostei</taxon>
        <taxon>Neoteleostei</taxon>
        <taxon>Acanthomorphata</taxon>
        <taxon>Eupercaria</taxon>
        <taxon>Perciformes</taxon>
        <taxon>Notothenioidei</taxon>
        <taxon>Eleginopidae</taxon>
        <taxon>Eleginops</taxon>
    </lineage>
</organism>
<evidence type="ECO:0000313" key="3">
    <source>
        <dbReference type="Proteomes" id="UP001346869"/>
    </source>
</evidence>
<proteinExistence type="predicted"/>
<sequence length="92" mass="10203">MGIVSQPNTATQSILSAPDKSPEKDAVGNRQKIRLMFTSCQVAIDTPCPPSIELYSLAWRALLMVTGSLSIPHAGESRWLIQQPINDEIRRR</sequence>
<reference evidence="2 3" key="1">
    <citation type="journal article" date="2023" name="Genes (Basel)">
        <title>Chromosome-Level Genome Assembly and Circadian Gene Repertoire of the Patagonia Blennie Eleginops maclovinus-The Closest Ancestral Proxy of Antarctic Cryonotothenioids.</title>
        <authorList>
            <person name="Cheng C.C."/>
            <person name="Rivera-Colon A.G."/>
            <person name="Minhas B.F."/>
            <person name="Wilson L."/>
            <person name="Rayamajhi N."/>
            <person name="Vargas-Chacoff L."/>
            <person name="Catchen J.M."/>
        </authorList>
    </citation>
    <scope>NUCLEOTIDE SEQUENCE [LARGE SCALE GENOMIC DNA]</scope>
    <source>
        <strain evidence="2">JMC-PN-2008</strain>
    </source>
</reference>
<name>A0AAN7X322_ELEMC</name>
<feature type="compositionally biased region" description="Polar residues" evidence="1">
    <location>
        <begin position="1"/>
        <end position="15"/>
    </location>
</feature>
<reference evidence="2 3" key="2">
    <citation type="journal article" date="2023" name="Mol. Biol. Evol.">
        <title>Genomics of Secondarily Temperate Adaptation in the Only Non-Antarctic Icefish.</title>
        <authorList>
            <person name="Rivera-Colon A.G."/>
            <person name="Rayamajhi N."/>
            <person name="Minhas B.F."/>
            <person name="Madrigal G."/>
            <person name="Bilyk K.T."/>
            <person name="Yoon V."/>
            <person name="Hune M."/>
            <person name="Gregory S."/>
            <person name="Cheng C.H.C."/>
            <person name="Catchen J.M."/>
        </authorList>
    </citation>
    <scope>NUCLEOTIDE SEQUENCE [LARGE SCALE GENOMIC DNA]</scope>
    <source>
        <strain evidence="2">JMC-PN-2008</strain>
    </source>
</reference>
<feature type="region of interest" description="Disordered" evidence="1">
    <location>
        <begin position="1"/>
        <end position="26"/>
    </location>
</feature>
<gene>
    <name evidence="2" type="ORF">PBY51_005414</name>
</gene>
<evidence type="ECO:0000313" key="2">
    <source>
        <dbReference type="EMBL" id="KAK5855303.1"/>
    </source>
</evidence>
<dbReference type="EMBL" id="JAUZQC010000018">
    <property type="protein sequence ID" value="KAK5855303.1"/>
    <property type="molecule type" value="Genomic_DNA"/>
</dbReference>
<dbReference type="AlphaFoldDB" id="A0AAN7X322"/>
<evidence type="ECO:0000256" key="1">
    <source>
        <dbReference type="SAM" id="MobiDB-lite"/>
    </source>
</evidence>
<protein>
    <submittedName>
        <fullName evidence="2">Uncharacterized protein</fullName>
    </submittedName>
</protein>
<keyword evidence="3" id="KW-1185">Reference proteome</keyword>
<dbReference type="Proteomes" id="UP001346869">
    <property type="component" value="Unassembled WGS sequence"/>
</dbReference>